<proteinExistence type="predicted"/>
<dbReference type="Gene3D" id="3.30.200.20">
    <property type="entry name" value="Phosphorylase Kinase, domain 1"/>
    <property type="match status" value="1"/>
</dbReference>
<keyword evidence="7 15" id="KW-0479">Metal-binding</keyword>
<protein>
    <recommendedName>
        <fullName evidence="4">tripeptidyl-peptidase II</fullName>
        <ecNumber evidence="4">3.4.14.10</ecNumber>
    </recommendedName>
</protein>
<comment type="caution">
    <text evidence="18">The sequence shown here is derived from an EMBL/GenBank/DDBJ whole genome shotgun (WGS) entry which is preliminary data.</text>
</comment>
<evidence type="ECO:0000256" key="9">
    <source>
        <dbReference type="ARBA" id="ARBA00022801"/>
    </source>
</evidence>
<feature type="compositionally biased region" description="Low complexity" evidence="16">
    <location>
        <begin position="363"/>
        <end position="378"/>
    </location>
</feature>
<evidence type="ECO:0000256" key="1">
    <source>
        <dbReference type="ARBA" id="ARBA00001910"/>
    </source>
</evidence>
<keyword evidence="11 15" id="KW-0106">Calcium</keyword>
<keyword evidence="5" id="KW-0964">Secreted</keyword>
<keyword evidence="10 15" id="KW-0720">Serine protease</keyword>
<dbReference type="EC" id="3.4.14.10" evidence="4"/>
<evidence type="ECO:0000256" key="10">
    <source>
        <dbReference type="ARBA" id="ARBA00022825"/>
    </source>
</evidence>
<dbReference type="Pfam" id="PF00082">
    <property type="entry name" value="Peptidase_S8"/>
    <property type="match status" value="1"/>
</dbReference>
<dbReference type="PANTHER" id="PTHR14218:SF15">
    <property type="entry name" value="TRIPEPTIDYL-PEPTIDASE 1"/>
    <property type="match status" value="1"/>
</dbReference>
<keyword evidence="6 15" id="KW-0645">Protease</keyword>
<feature type="region of interest" description="Disordered" evidence="16">
    <location>
        <begin position="54"/>
        <end position="472"/>
    </location>
</feature>
<feature type="active site" description="Charge relay system" evidence="15">
    <location>
        <position position="1423"/>
    </location>
</feature>
<feature type="binding site" evidence="15">
    <location>
        <position position="1486"/>
    </location>
    <ligand>
        <name>Ca(2+)</name>
        <dbReference type="ChEBI" id="CHEBI:29108"/>
    </ligand>
</feature>
<evidence type="ECO:0000256" key="8">
    <source>
        <dbReference type="ARBA" id="ARBA00022729"/>
    </source>
</evidence>
<name>A0A8H3DH51_9AGAM</name>
<evidence type="ECO:0000256" key="5">
    <source>
        <dbReference type="ARBA" id="ARBA00022525"/>
    </source>
</evidence>
<evidence type="ECO:0000256" key="11">
    <source>
        <dbReference type="ARBA" id="ARBA00022837"/>
    </source>
</evidence>
<gene>
    <name evidence="18" type="ORF">RDB_LOCUS165284</name>
</gene>
<dbReference type="PROSITE" id="PS00138">
    <property type="entry name" value="SUBTILASE_SER"/>
    <property type="match status" value="1"/>
</dbReference>
<dbReference type="InterPro" id="IPR000209">
    <property type="entry name" value="Peptidase_S8/S53_dom"/>
</dbReference>
<evidence type="ECO:0000256" key="14">
    <source>
        <dbReference type="ARBA" id="ARBA00023180"/>
    </source>
</evidence>
<evidence type="ECO:0000256" key="13">
    <source>
        <dbReference type="ARBA" id="ARBA00023145"/>
    </source>
</evidence>
<feature type="binding site" evidence="15">
    <location>
        <position position="1466"/>
    </location>
    <ligand>
        <name>Ca(2+)</name>
        <dbReference type="ChEBI" id="CHEBI:29108"/>
    </ligand>
</feature>
<dbReference type="Pfam" id="PF09286">
    <property type="entry name" value="Pro-kuma_activ"/>
    <property type="match status" value="1"/>
</dbReference>
<evidence type="ECO:0000256" key="7">
    <source>
        <dbReference type="ARBA" id="ARBA00022723"/>
    </source>
</evidence>
<dbReference type="GO" id="GO:0005576">
    <property type="term" value="C:extracellular region"/>
    <property type="evidence" value="ECO:0007669"/>
    <property type="project" value="UniProtKB-SubCell"/>
</dbReference>
<dbReference type="InterPro" id="IPR036852">
    <property type="entry name" value="Peptidase_S8/S53_dom_sf"/>
</dbReference>
<evidence type="ECO:0000256" key="4">
    <source>
        <dbReference type="ARBA" id="ARBA00012462"/>
    </source>
</evidence>
<comment type="cofactor">
    <cofactor evidence="15">
        <name>Ca(2+)</name>
        <dbReference type="ChEBI" id="CHEBI:29108"/>
    </cofactor>
    <text evidence="15">Binds 1 Ca(2+) ion per subunit.</text>
</comment>
<evidence type="ECO:0000256" key="16">
    <source>
        <dbReference type="SAM" id="MobiDB-lite"/>
    </source>
</evidence>
<dbReference type="Pfam" id="PF12330">
    <property type="entry name" value="Haspin_kinase"/>
    <property type="match status" value="1"/>
</dbReference>
<dbReference type="Proteomes" id="UP000663843">
    <property type="component" value="Unassembled WGS sequence"/>
</dbReference>
<dbReference type="EMBL" id="CAJMWT010006895">
    <property type="protein sequence ID" value="CAE6521069.1"/>
    <property type="molecule type" value="Genomic_DNA"/>
</dbReference>
<dbReference type="PANTHER" id="PTHR14218">
    <property type="entry name" value="PROTEASE S8 TRIPEPTIDYL PEPTIDASE I CLN2"/>
    <property type="match status" value="1"/>
</dbReference>
<keyword evidence="9 15" id="KW-0378">Hydrolase</keyword>
<feature type="compositionally biased region" description="Polar residues" evidence="16">
    <location>
        <begin position="144"/>
        <end position="162"/>
    </location>
</feature>
<comment type="catalytic activity">
    <reaction evidence="1">
        <text>Release of an N-terminal tripeptide from a polypeptide.</text>
        <dbReference type="EC" id="3.4.14.10"/>
    </reaction>
</comment>
<feature type="compositionally biased region" description="Polar residues" evidence="16">
    <location>
        <begin position="448"/>
        <end position="458"/>
    </location>
</feature>
<dbReference type="InterPro" id="IPR024604">
    <property type="entry name" value="GSG2_C"/>
</dbReference>
<keyword evidence="12" id="KW-0843">Virulence</keyword>
<reference evidence="18" key="1">
    <citation type="submission" date="2021-01" db="EMBL/GenBank/DDBJ databases">
        <authorList>
            <person name="Kaushik A."/>
        </authorList>
    </citation>
    <scope>NUCLEOTIDE SEQUENCE</scope>
    <source>
        <strain evidence="18">AG2-2IIIB</strain>
    </source>
</reference>
<evidence type="ECO:0000313" key="19">
    <source>
        <dbReference type="Proteomes" id="UP000663843"/>
    </source>
</evidence>
<evidence type="ECO:0000313" key="18">
    <source>
        <dbReference type="EMBL" id="CAE6521069.1"/>
    </source>
</evidence>
<dbReference type="InterPro" id="IPR050819">
    <property type="entry name" value="Tripeptidyl-peptidase_I"/>
</dbReference>
<feature type="compositionally biased region" description="Low complexity" evidence="16">
    <location>
        <begin position="281"/>
        <end position="291"/>
    </location>
</feature>
<comment type="function">
    <text evidence="2">Secreted tripeptidyl-peptidase which degrades proteins at acidic pHs and is involved in virulence.</text>
</comment>
<feature type="binding site" evidence="15">
    <location>
        <position position="1484"/>
    </location>
    <ligand>
        <name>Ca(2+)</name>
        <dbReference type="ChEBI" id="CHEBI:29108"/>
    </ligand>
</feature>
<feature type="binding site" evidence="15">
    <location>
        <position position="1465"/>
    </location>
    <ligand>
        <name>Ca(2+)</name>
        <dbReference type="ChEBI" id="CHEBI:29108"/>
    </ligand>
</feature>
<feature type="compositionally biased region" description="Polar residues" evidence="16">
    <location>
        <begin position="329"/>
        <end position="349"/>
    </location>
</feature>
<dbReference type="CDD" id="cd04056">
    <property type="entry name" value="Peptidases_S53"/>
    <property type="match status" value="1"/>
</dbReference>
<dbReference type="GO" id="GO:0046872">
    <property type="term" value="F:metal ion binding"/>
    <property type="evidence" value="ECO:0007669"/>
    <property type="project" value="UniProtKB-UniRule"/>
</dbReference>
<accession>A0A8H3DH51</accession>
<organism evidence="18 19">
    <name type="scientific">Rhizoctonia solani</name>
    <dbReference type="NCBI Taxonomy" id="456999"/>
    <lineage>
        <taxon>Eukaryota</taxon>
        <taxon>Fungi</taxon>
        <taxon>Dikarya</taxon>
        <taxon>Basidiomycota</taxon>
        <taxon>Agaricomycotina</taxon>
        <taxon>Agaricomycetes</taxon>
        <taxon>Cantharellales</taxon>
        <taxon>Ceratobasidiaceae</taxon>
        <taxon>Rhizoctonia</taxon>
    </lineage>
</organism>
<feature type="active site" description="Charge relay system" evidence="15">
    <location>
        <position position="1211"/>
    </location>
</feature>
<dbReference type="SUPFAM" id="SSF56112">
    <property type="entry name" value="Protein kinase-like (PK-like)"/>
    <property type="match status" value="1"/>
</dbReference>
<feature type="compositionally biased region" description="Low complexity" evidence="16">
    <location>
        <begin position="246"/>
        <end position="255"/>
    </location>
</feature>
<sequence>MQTRKVNTYGRRSIAIISAHAGVGRSLLSSPLPTRSPSPDTPLSEISAGFMVLPSSPSLARSDTPSPPIKARRKKSTLVDCSKKENTELDLSALSISSPAPTRRRKRQPILVPSPKVKGSPKQSRVSKKIRMSSSSPFRRIPAQRTSQVTRVPSKAQDSTIEISDDESHVSSKKPSPTRRPKHQAVQSKPIRTEAPRISESVIEISDDSIGPGPYPPLPDSPLIPPKRPISRPLSRQDATIGTPPLLRRGISGSRSSGGGISRLSFGATANIPPPLPPSPVLLSDDLPSPVDSDDEVAFLDVVAELESQPAPPVSVRTKSEPGPIAPPSFTSSRPPTKAPTISSSTSEPQVRKPAVSSSELKPTSASTKSRSLSSKPSILVVELPAPKKPSKPTSRRERPPPIQEVDANKPSKAKGQAKSAKTAGPKSPEKPALASISAPENVPVTKPNPSKSFTKSTVKARPRPQPTSSPYSRELLNLLEECSQSEPVDLGAFVATFSTDDVHFRFPSTSGPRRRWQKIGEASYSEVFRLGGVVVKIVPLKMEHNGWNGVDGPCVSEMPDVQKEIAITRAMGEIQEGFIKLVKAYVAFGSYPQELLNLWDSYDREFKSESIRPDSFLNTQLFVLLVLPDGGPDLEHYTFAPRTSWRAAAGIFWQVARTLARAESLVCFEHRDLHWGQILVQNIAQKGKTKSSKLKAHSDVMDSHEHSGVQVTLIDLGLSRMDTHTHRVWFTELEPEIFEGEGDYQFDVYRMMKAHCLGSEPEETTRWEDFRPLTNVMWLHYLARQLLRAKGLRKPDSITSRYHTVDDVEAEIRAFSCLVEVEKVLAASIVRAGGPAVSKAGGSILLKSAKYADKATSKLVAAQSVSKTTPWRLWDATEAYSDHVSPPLLLPVPKGTAHWQLGTIKTFRNGGHLHNSSTSVMWSLRFVGVAVLVAQSALATSFGAHVVKERLAEVPRGWRYHSKVPSDYPLKLKIALPQPNFDVLERELYEVSDPKHPRYGKHLSSEEVNQLVAPHPTALTSVDEWLASHGFEISTLERSPARDWVTIVLPVSKAEEMLGTEYAVWEHAESQEKIVRAMEYSLPESIHKHVHLITPTTMFGGPRPHKATFHYEDLPKNKGVAATPDSSCNSTITISCLQALYNIGNYTATVKNNKLGIAGYLEEFANFADLQTFYKKYYPVAAGSNFTVESINGGINPQDPSKAGGEAQLDVQYAGGISYPVQNIYYTTAGRPPFNASLGTPDNNSEPYLEFLEYLVAQTNPPQTISTSYGDEEQTVPIEYAKRLCGMFAQLGARGVTFLFSSGDFGVGNGGATNSTLCVSNDGKKTRKFLPAFPASCPYVTSVGGTHYVPEVAVDFSGGGFSEYFERPIYQSADVSTYAKKLGGAYSGLYNSKGRAYPDIAAQGSHFRVIVGGTDYSIGGTSASAPTVAGIIALLNDARLAKGLPTLGFLNPWLYSLGRFGLNDITSGSNPGCGTPGFNATKGWDPVTGLGTPNFGKLKKIAAP</sequence>
<keyword evidence="8" id="KW-0732">Signal</keyword>
<dbReference type="PROSITE" id="PS51695">
    <property type="entry name" value="SEDOLISIN"/>
    <property type="match status" value="1"/>
</dbReference>
<dbReference type="FunFam" id="3.40.50.200:FF:000015">
    <property type="entry name" value="Tripeptidyl peptidase A"/>
    <property type="match status" value="1"/>
</dbReference>
<dbReference type="InterPro" id="IPR015366">
    <property type="entry name" value="S53_propep"/>
</dbReference>
<dbReference type="SMART" id="SM00944">
    <property type="entry name" value="Pro-kuma_activ"/>
    <property type="match status" value="1"/>
</dbReference>
<dbReference type="SMART" id="SM01331">
    <property type="entry name" value="DUF3635"/>
    <property type="match status" value="1"/>
</dbReference>
<keyword evidence="14" id="KW-0325">Glycoprotein</keyword>
<feature type="compositionally biased region" description="Low complexity" evidence="16">
    <location>
        <begin position="198"/>
        <end position="212"/>
    </location>
</feature>
<feature type="compositionally biased region" description="Pro residues" evidence="16">
    <location>
        <begin position="213"/>
        <end position="228"/>
    </location>
</feature>
<dbReference type="GO" id="GO:0004252">
    <property type="term" value="F:serine-type endopeptidase activity"/>
    <property type="evidence" value="ECO:0007669"/>
    <property type="project" value="UniProtKB-UniRule"/>
</dbReference>
<dbReference type="Gene3D" id="3.40.50.200">
    <property type="entry name" value="Peptidase S8/S53 domain"/>
    <property type="match status" value="1"/>
</dbReference>
<dbReference type="SUPFAM" id="SSF52743">
    <property type="entry name" value="Subtilisin-like"/>
    <property type="match status" value="1"/>
</dbReference>
<dbReference type="InterPro" id="IPR030400">
    <property type="entry name" value="Sedolisin_dom"/>
</dbReference>
<dbReference type="Gene3D" id="1.10.510.10">
    <property type="entry name" value="Transferase(Phosphotransferase) domain 1"/>
    <property type="match status" value="1"/>
</dbReference>
<dbReference type="GO" id="GO:0006508">
    <property type="term" value="P:proteolysis"/>
    <property type="evidence" value="ECO:0007669"/>
    <property type="project" value="UniProtKB-KW"/>
</dbReference>
<evidence type="ECO:0000259" key="17">
    <source>
        <dbReference type="PROSITE" id="PS51695"/>
    </source>
</evidence>
<feature type="compositionally biased region" description="Polar residues" evidence="16">
    <location>
        <begin position="55"/>
        <end position="64"/>
    </location>
</feature>
<feature type="active site" description="Charge relay system" evidence="15">
    <location>
        <position position="1207"/>
    </location>
</feature>
<dbReference type="InterPro" id="IPR023828">
    <property type="entry name" value="Peptidase_S8_Ser-AS"/>
</dbReference>
<evidence type="ECO:0000256" key="2">
    <source>
        <dbReference type="ARBA" id="ARBA00002451"/>
    </source>
</evidence>
<evidence type="ECO:0000256" key="3">
    <source>
        <dbReference type="ARBA" id="ARBA00004239"/>
    </source>
</evidence>
<keyword evidence="13" id="KW-0865">Zymogen</keyword>
<dbReference type="SUPFAM" id="SSF54897">
    <property type="entry name" value="Protease propeptides/inhibitors"/>
    <property type="match status" value="1"/>
</dbReference>
<dbReference type="GO" id="GO:0008240">
    <property type="term" value="F:tripeptidyl-peptidase activity"/>
    <property type="evidence" value="ECO:0007669"/>
    <property type="project" value="UniProtKB-EC"/>
</dbReference>
<feature type="domain" description="Peptidase S53" evidence="17">
    <location>
        <begin position="1132"/>
        <end position="1505"/>
    </location>
</feature>
<comment type="subcellular location">
    <subcellularLocation>
        <location evidence="3">Secreted</location>
        <location evidence="3">Extracellular space</location>
    </subcellularLocation>
</comment>
<dbReference type="CDD" id="cd11377">
    <property type="entry name" value="Pro-peptidase_S53"/>
    <property type="match status" value="1"/>
</dbReference>
<evidence type="ECO:0000256" key="15">
    <source>
        <dbReference type="PROSITE-ProRule" id="PRU01032"/>
    </source>
</evidence>
<evidence type="ECO:0000256" key="12">
    <source>
        <dbReference type="ARBA" id="ARBA00023026"/>
    </source>
</evidence>
<evidence type="ECO:0000256" key="6">
    <source>
        <dbReference type="ARBA" id="ARBA00022670"/>
    </source>
</evidence>
<dbReference type="InterPro" id="IPR011009">
    <property type="entry name" value="Kinase-like_dom_sf"/>
</dbReference>